<evidence type="ECO:0000256" key="4">
    <source>
        <dbReference type="PROSITE-ProRule" id="PRU01331"/>
    </source>
</evidence>
<evidence type="ECO:0000313" key="8">
    <source>
        <dbReference type="Proteomes" id="UP000069162"/>
    </source>
</evidence>
<dbReference type="InterPro" id="IPR008146">
    <property type="entry name" value="Gln_synth_cat_dom"/>
</dbReference>
<keyword evidence="3" id="KW-0460">Magnesium</keyword>
<reference evidence="8" key="1">
    <citation type="submission" date="2015-10" db="EMBL/GenBank/DDBJ databases">
        <title>Complete Genome Sequencing of Klebsiella sp. strain G5.</title>
        <authorList>
            <person name="Chan K.-G."/>
            <person name="Chen J.-W."/>
        </authorList>
    </citation>
    <scope>NUCLEOTIDE SEQUENCE [LARGE SCALE GENOMIC DNA]</scope>
    <source>
        <strain evidence="8">G5</strain>
    </source>
</reference>
<keyword evidence="2" id="KW-0436">Ligase</keyword>
<dbReference type="PROSITE" id="PS00181">
    <property type="entry name" value="GLNA_ATP"/>
    <property type="match status" value="1"/>
</dbReference>
<evidence type="ECO:0000259" key="6">
    <source>
        <dbReference type="PROSITE" id="PS51987"/>
    </source>
</evidence>
<dbReference type="Pfam" id="PF00120">
    <property type="entry name" value="Gln-synt_C"/>
    <property type="match status" value="1"/>
</dbReference>
<proteinExistence type="inferred from homology"/>
<dbReference type="SUPFAM" id="SSF55931">
    <property type="entry name" value="Glutamine synthetase/guanido kinase"/>
    <property type="match status" value="1"/>
</dbReference>
<dbReference type="InterPro" id="IPR027303">
    <property type="entry name" value="Gln_synth_gly_rich_site"/>
</dbReference>
<dbReference type="SMART" id="SM01230">
    <property type="entry name" value="Gln-synt_C"/>
    <property type="match status" value="1"/>
</dbReference>
<dbReference type="SUPFAM" id="SSF54368">
    <property type="entry name" value="Glutamine synthetase, N-terminal domain"/>
    <property type="match status" value="1"/>
</dbReference>
<dbReference type="AlphaFoldDB" id="A0A806X8T3"/>
<dbReference type="PANTHER" id="PTHR43785:SF12">
    <property type="entry name" value="TYPE-1 GLUTAMINE SYNTHETASE 2"/>
    <property type="match status" value="1"/>
</dbReference>
<accession>A0A806X8T3</accession>
<dbReference type="InterPro" id="IPR036651">
    <property type="entry name" value="Gln_synt_N_sf"/>
</dbReference>
<dbReference type="PANTHER" id="PTHR43785">
    <property type="entry name" value="GAMMA-GLUTAMYLPUTRESCINE SYNTHETASE"/>
    <property type="match status" value="1"/>
</dbReference>
<evidence type="ECO:0000256" key="2">
    <source>
        <dbReference type="ARBA" id="ARBA00022598"/>
    </source>
</evidence>
<organism evidence="7 8">
    <name type="scientific">[Enterobacter] lignolyticus</name>
    <dbReference type="NCBI Taxonomy" id="1334193"/>
    <lineage>
        <taxon>Bacteria</taxon>
        <taxon>Pseudomonadati</taxon>
        <taxon>Pseudomonadota</taxon>
        <taxon>Gammaproteobacteria</taxon>
        <taxon>Enterobacterales</taxon>
        <taxon>Enterobacteriaceae</taxon>
        <taxon>Pluralibacter</taxon>
    </lineage>
</organism>
<evidence type="ECO:0000256" key="5">
    <source>
        <dbReference type="RuleBase" id="RU000384"/>
    </source>
</evidence>
<dbReference type="InterPro" id="IPR014746">
    <property type="entry name" value="Gln_synth/guanido_kin_cat_dom"/>
</dbReference>
<dbReference type="KEGG" id="kle:AO703_14000"/>
<comment type="similarity">
    <text evidence="4 5">Belongs to the glutamine synthetase family.</text>
</comment>
<comment type="cofactor">
    <cofactor evidence="1">
        <name>Mg(2+)</name>
        <dbReference type="ChEBI" id="CHEBI:18420"/>
    </cofactor>
</comment>
<gene>
    <name evidence="7" type="ORF">AO703_14000</name>
</gene>
<evidence type="ECO:0000256" key="3">
    <source>
        <dbReference type="ARBA" id="ARBA00022842"/>
    </source>
</evidence>
<dbReference type="RefSeq" id="WP_062741523.1">
    <property type="nucleotide sequence ID" value="NZ_CP012871.1"/>
</dbReference>
<dbReference type="Gene3D" id="3.30.590.10">
    <property type="entry name" value="Glutamine synthetase/guanido kinase, catalytic domain"/>
    <property type="match status" value="1"/>
</dbReference>
<dbReference type="GO" id="GO:0006542">
    <property type="term" value="P:glutamine biosynthetic process"/>
    <property type="evidence" value="ECO:0007669"/>
    <property type="project" value="InterPro"/>
</dbReference>
<name>A0A806X8T3_9ENTR</name>
<evidence type="ECO:0000313" key="7">
    <source>
        <dbReference type="EMBL" id="ALR77362.1"/>
    </source>
</evidence>
<dbReference type="GO" id="GO:0004356">
    <property type="term" value="F:glutamine synthetase activity"/>
    <property type="evidence" value="ECO:0007669"/>
    <property type="project" value="InterPro"/>
</dbReference>
<dbReference type="EMBL" id="CP012871">
    <property type="protein sequence ID" value="ALR77362.1"/>
    <property type="molecule type" value="Genomic_DNA"/>
</dbReference>
<feature type="domain" description="GS catalytic" evidence="6">
    <location>
        <begin position="119"/>
        <end position="429"/>
    </location>
</feature>
<sequence length="429" mass="47680">MSHNDFQQEVKDYLKKYPATRYIDIYLHDINGNVRGKRVTRDALASLGSGCYFPLSVYAMDSDGGVVNFSEAAGMNEEPDCLCLPVKGSLRPCAREPEHHAQLLLTMKQADGSPCQLEPRAILSRILGLLHARGIYPVIAAEMEFYLTSVRQGAHHSGGFHLDMPQQHQRFIDALEQLSRSQHLEVTGLVAEAESDQFELNLAHSDEVVKVCDNVLTLRRMTRLLAEKQALKASFMAKPFSAQAGSGMHFHVSLNDARGHNLFCSPTNAPNLTLRRSLAGLLTLMPASMTIVAPHVNSFRRLRKSLTEALFNDWGYNTRNAALRIPCSSDVSRRIEYRLAGADANPYLVVAVILLGVLYGLDNDSAEAPPAAQSSLPLFPLQAMQQFRQCEYLTAGLGEAFSQLWLACRSRELAQFERQVTPFEYDIGQ</sequence>
<protein>
    <submittedName>
        <fullName evidence="7">Glutamine synthetase</fullName>
    </submittedName>
</protein>
<dbReference type="Proteomes" id="UP000069162">
    <property type="component" value="Chromosome"/>
</dbReference>
<dbReference type="PROSITE" id="PS51987">
    <property type="entry name" value="GS_CATALYTIC"/>
    <property type="match status" value="1"/>
</dbReference>
<dbReference type="GO" id="GO:0006598">
    <property type="term" value="P:polyamine catabolic process"/>
    <property type="evidence" value="ECO:0007669"/>
    <property type="project" value="TreeGrafter"/>
</dbReference>
<evidence type="ECO:0000256" key="1">
    <source>
        <dbReference type="ARBA" id="ARBA00001946"/>
    </source>
</evidence>